<dbReference type="STRING" id="104452.A0A0L7KS07"/>
<dbReference type="PANTHER" id="PTHR46535">
    <property type="entry name" value="NEDD4-BINDING PROTEIN 2"/>
    <property type="match status" value="1"/>
</dbReference>
<dbReference type="GO" id="GO:0005634">
    <property type="term" value="C:nucleus"/>
    <property type="evidence" value="ECO:0007669"/>
    <property type="project" value="TreeGrafter"/>
</dbReference>
<dbReference type="InterPro" id="IPR052772">
    <property type="entry name" value="Endo/PolyKinase_Domain-Protein"/>
</dbReference>
<name>A0A0L7KS07_OPEBR</name>
<dbReference type="PANTHER" id="PTHR46535:SF1">
    <property type="entry name" value="NEDD4-BINDING PROTEIN 2"/>
    <property type="match status" value="1"/>
</dbReference>
<evidence type="ECO:0000313" key="3">
    <source>
        <dbReference type="Proteomes" id="UP000037510"/>
    </source>
</evidence>
<feature type="compositionally biased region" description="Acidic residues" evidence="1">
    <location>
        <begin position="818"/>
        <end position="831"/>
    </location>
</feature>
<evidence type="ECO:0000256" key="1">
    <source>
        <dbReference type="SAM" id="MobiDB-lite"/>
    </source>
</evidence>
<dbReference type="Proteomes" id="UP000037510">
    <property type="component" value="Unassembled WGS sequence"/>
</dbReference>
<protein>
    <submittedName>
        <fullName evidence="2">NEDD4-binding protein</fullName>
    </submittedName>
</protein>
<dbReference type="EMBL" id="JTDY01006604">
    <property type="protein sequence ID" value="KOB65846.1"/>
    <property type="molecule type" value="Genomic_DNA"/>
</dbReference>
<feature type="region of interest" description="Disordered" evidence="1">
    <location>
        <begin position="797"/>
        <end position="839"/>
    </location>
</feature>
<evidence type="ECO:0000313" key="2">
    <source>
        <dbReference type="EMBL" id="KOB65846.1"/>
    </source>
</evidence>
<dbReference type="InterPro" id="IPR027417">
    <property type="entry name" value="P-loop_NTPase"/>
</dbReference>
<organism evidence="2 3">
    <name type="scientific">Operophtera brumata</name>
    <name type="common">Winter moth</name>
    <name type="synonym">Phalaena brumata</name>
    <dbReference type="NCBI Taxonomy" id="104452"/>
    <lineage>
        <taxon>Eukaryota</taxon>
        <taxon>Metazoa</taxon>
        <taxon>Ecdysozoa</taxon>
        <taxon>Arthropoda</taxon>
        <taxon>Hexapoda</taxon>
        <taxon>Insecta</taxon>
        <taxon>Pterygota</taxon>
        <taxon>Neoptera</taxon>
        <taxon>Endopterygota</taxon>
        <taxon>Lepidoptera</taxon>
        <taxon>Glossata</taxon>
        <taxon>Ditrysia</taxon>
        <taxon>Geometroidea</taxon>
        <taxon>Geometridae</taxon>
        <taxon>Larentiinae</taxon>
        <taxon>Operophtera</taxon>
    </lineage>
</organism>
<feature type="compositionally biased region" description="Polar residues" evidence="1">
    <location>
        <begin position="797"/>
        <end position="813"/>
    </location>
</feature>
<keyword evidence="3" id="KW-1185">Reference proteome</keyword>
<feature type="compositionally biased region" description="Acidic residues" evidence="1">
    <location>
        <begin position="903"/>
        <end position="924"/>
    </location>
</feature>
<dbReference type="SUPFAM" id="SSF52540">
    <property type="entry name" value="P-loop containing nucleoside triphosphate hydrolases"/>
    <property type="match status" value="1"/>
</dbReference>
<dbReference type="Pfam" id="PF13671">
    <property type="entry name" value="AAA_33"/>
    <property type="match status" value="1"/>
</dbReference>
<feature type="compositionally biased region" description="Polar residues" evidence="1">
    <location>
        <begin position="756"/>
        <end position="769"/>
    </location>
</feature>
<sequence>MDTTATNVNLSLQAHSYAAASQAPLTATGINTPITASGVTIAATVAGVNRATTATGAYTSAATVAGVNRAATATETYTSAATVAGVNRAATATETYTSAATVAGVNRAATVAGVNRATTATETYTSAATVAGVNRAATVAGAYTSAVRHPSHTNTVKSRIDYWSDQIKKIITDYNEGSRVMVVMRGAPGSGKTYLARIIVESTVGTANPNNYLNHVFSADDHMQINGRYHYNVNRLDEVHMKNQTLVFKAVNQGRSPVIVDNTNMTTWEMFAYVRDAVVNGYIIEVVEPSNPWSKNPSQLAKRNNHGVPKEKIQSMLQKYQGSHTGESLLKYFKLCYPKGMEPPVKRNIPAFYKQTPVVVLPPPRIELVTGTSVNQEYQATNSASPNQLSQELQNDNHNINETPCTLKVNNNLKVGESSNCDNQIQQQQMVEKNMDEMLKVEVEWDNGDGWETLLPNREPVMVEATLTDPKPQRSRPNELLGQYIQPSMLHDDWAKNLMFMTPLHNDTVSAVKETAQIKVQAQTTSTLVEIGDFTRDEHKTLIATSRDINEITDHNKNEPILPNHDKSTITHKSFLTGRCEHEEKHFVTMRKMFKSVPRPVLREIFDNCAGDVYWACSIVLDGIKHNNLQTVNTEESDSEEEQEVDCQCEYNQARINIIPGTSTEIMLPEPGEKASPSCTPAFKKKVKKEKHITEDSFILKQQIENTIMIPDNHYSQHYLNMRRPRHNNQGPNTETASTSNENNKDTNPVMVPQNADPSGQTTSGQLSSVHLPHSSAEVRASDTAKHVLYRDIPSTSSANNYRAEPGTSSKWNSESTAADDEDEDDDAMGSDDDKSGMCESENVTVNIGMEFVRKLDELYGRHDFKYPEGVKPVMNIPTKILHDLSLLWVESITQVELQLQLEAEEAESSPEEAEDDLEDDPQEPSEPNLKEIMDTELALALYEREVKEEWKNKEPQDMAAQMTRKKLYELFPDVAHETLSEMLIAHGNSFDNTMEILLISTGQGHYLDQTNGIKKFVIEKEKENKEKYFTKAKWYYDRKKLAEASHYSRIAALHTARYDTANNYAAAALVQVSIIITTTMPLQRWCNAGASKYHNNNNYAAAALVQVSIIITTTMPLQRWCK</sequence>
<feature type="region of interest" description="Disordered" evidence="1">
    <location>
        <begin position="903"/>
        <end position="932"/>
    </location>
</feature>
<comment type="caution">
    <text evidence="2">The sequence shown here is derived from an EMBL/GenBank/DDBJ whole genome shotgun (WGS) entry which is preliminary data.</text>
</comment>
<dbReference type="Gene3D" id="3.40.50.300">
    <property type="entry name" value="P-loop containing nucleotide triphosphate hydrolases"/>
    <property type="match status" value="1"/>
</dbReference>
<accession>A0A0L7KS07</accession>
<feature type="compositionally biased region" description="Low complexity" evidence="1">
    <location>
        <begin position="733"/>
        <end position="742"/>
    </location>
</feature>
<dbReference type="AlphaFoldDB" id="A0A0L7KS07"/>
<proteinExistence type="predicted"/>
<reference evidence="2 3" key="1">
    <citation type="journal article" date="2015" name="Genome Biol. Evol.">
        <title>The genome of winter moth (Operophtera brumata) provides a genomic perspective on sexual dimorphism and phenology.</title>
        <authorList>
            <person name="Derks M.F."/>
            <person name="Smit S."/>
            <person name="Salis L."/>
            <person name="Schijlen E."/>
            <person name="Bossers A."/>
            <person name="Mateman C."/>
            <person name="Pijl A.S."/>
            <person name="de Ridder D."/>
            <person name="Groenen M.A."/>
            <person name="Visser M.E."/>
            <person name="Megens H.J."/>
        </authorList>
    </citation>
    <scope>NUCLEOTIDE SEQUENCE [LARGE SCALE GENOMIC DNA]</scope>
    <source>
        <strain evidence="2">WM2013NL</strain>
        <tissue evidence="2">Head and thorax</tissue>
    </source>
</reference>
<feature type="region of interest" description="Disordered" evidence="1">
    <location>
        <begin position="723"/>
        <end position="783"/>
    </location>
</feature>
<dbReference type="CDD" id="cd14279">
    <property type="entry name" value="CUE"/>
    <property type="match status" value="1"/>
</dbReference>
<dbReference type="GO" id="GO:0004519">
    <property type="term" value="F:endonuclease activity"/>
    <property type="evidence" value="ECO:0007669"/>
    <property type="project" value="TreeGrafter"/>
</dbReference>
<gene>
    <name evidence="2" type="ORF">OBRU01_22166</name>
</gene>